<dbReference type="InterPro" id="IPR036864">
    <property type="entry name" value="Zn2-C6_fun-type_DNA-bd_sf"/>
</dbReference>
<dbReference type="PRINTS" id="PR00755">
    <property type="entry name" value="AFLATOXINBRP"/>
</dbReference>
<protein>
    <submittedName>
        <fullName evidence="7">Sterigmatocystin biosynthesis regulatory protein</fullName>
    </submittedName>
</protein>
<evidence type="ECO:0000256" key="4">
    <source>
        <dbReference type="ARBA" id="ARBA00023242"/>
    </source>
</evidence>
<dbReference type="SUPFAM" id="SSF57701">
    <property type="entry name" value="Zn2/Cys6 DNA-binding domain"/>
    <property type="match status" value="1"/>
</dbReference>
<reference evidence="7 8" key="1">
    <citation type="journal article" date="2016" name="Genome Announc.">
        <title>Genome Sequence of Madurella mycetomatis mm55, Isolated from a Human Mycetoma Case in Sudan.</title>
        <authorList>
            <person name="Smit S."/>
            <person name="Derks M.F."/>
            <person name="Bervoets S."/>
            <person name="Fahal A."/>
            <person name="van Leeuwen W."/>
            <person name="van Belkum A."/>
            <person name="van de Sande W.W."/>
        </authorList>
    </citation>
    <scope>NUCLEOTIDE SEQUENCE [LARGE SCALE GENOMIC DNA]</scope>
    <source>
        <strain evidence="8">mm55</strain>
    </source>
</reference>
<evidence type="ECO:0000256" key="2">
    <source>
        <dbReference type="ARBA" id="ARBA00023125"/>
    </source>
</evidence>
<comment type="caution">
    <text evidence="7">The sequence shown here is derived from an EMBL/GenBank/DDBJ whole genome shotgun (WGS) entry which is preliminary data.</text>
</comment>
<organism evidence="7 8">
    <name type="scientific">Madurella mycetomatis</name>
    <dbReference type="NCBI Taxonomy" id="100816"/>
    <lineage>
        <taxon>Eukaryota</taxon>
        <taxon>Fungi</taxon>
        <taxon>Dikarya</taxon>
        <taxon>Ascomycota</taxon>
        <taxon>Pezizomycotina</taxon>
        <taxon>Sordariomycetes</taxon>
        <taxon>Sordariomycetidae</taxon>
        <taxon>Sordariales</taxon>
        <taxon>Sordariales incertae sedis</taxon>
        <taxon>Madurella</taxon>
    </lineage>
</organism>
<evidence type="ECO:0000313" key="7">
    <source>
        <dbReference type="EMBL" id="KXX83196.1"/>
    </source>
</evidence>
<accession>A0A175WHL7</accession>
<evidence type="ECO:0000256" key="1">
    <source>
        <dbReference type="ARBA" id="ARBA00023015"/>
    </source>
</evidence>
<dbReference type="GO" id="GO:0008270">
    <property type="term" value="F:zinc ion binding"/>
    <property type="evidence" value="ECO:0007669"/>
    <property type="project" value="InterPro"/>
</dbReference>
<dbReference type="PANTHER" id="PTHR31069:SF27">
    <property type="entry name" value="TRANSCRIPTIONAL REGULATOR ALNR"/>
    <property type="match status" value="1"/>
</dbReference>
<dbReference type="STRING" id="100816.A0A175WHL7"/>
<feature type="region of interest" description="Disordered" evidence="5">
    <location>
        <begin position="1"/>
        <end position="36"/>
    </location>
</feature>
<dbReference type="GO" id="GO:0003677">
    <property type="term" value="F:DNA binding"/>
    <property type="evidence" value="ECO:0007669"/>
    <property type="project" value="UniProtKB-KW"/>
</dbReference>
<feature type="compositionally biased region" description="Polar residues" evidence="5">
    <location>
        <begin position="260"/>
        <end position="290"/>
    </location>
</feature>
<evidence type="ECO:0000313" key="8">
    <source>
        <dbReference type="Proteomes" id="UP000078237"/>
    </source>
</evidence>
<keyword evidence="4" id="KW-0539">Nucleus</keyword>
<dbReference type="SMART" id="SM00066">
    <property type="entry name" value="GAL4"/>
    <property type="match status" value="1"/>
</dbReference>
<feature type="compositionally biased region" description="Polar residues" evidence="5">
    <location>
        <begin position="1"/>
        <end position="10"/>
    </location>
</feature>
<dbReference type="Pfam" id="PF00172">
    <property type="entry name" value="Zn_clus"/>
    <property type="match status" value="1"/>
</dbReference>
<dbReference type="Proteomes" id="UP000078237">
    <property type="component" value="Unassembled WGS sequence"/>
</dbReference>
<feature type="domain" description="Zn(2)-C6 fungal-type" evidence="6">
    <location>
        <begin position="42"/>
        <end position="72"/>
    </location>
</feature>
<dbReference type="GO" id="GO:0000981">
    <property type="term" value="F:DNA-binding transcription factor activity, RNA polymerase II-specific"/>
    <property type="evidence" value="ECO:0007669"/>
    <property type="project" value="InterPro"/>
</dbReference>
<dbReference type="PROSITE" id="PS50048">
    <property type="entry name" value="ZN2_CY6_FUNGAL_2"/>
    <property type="match status" value="1"/>
</dbReference>
<gene>
    <name evidence="7" type="ORF">MMYC01_200224</name>
</gene>
<evidence type="ECO:0000259" key="6">
    <source>
        <dbReference type="PROSITE" id="PS50048"/>
    </source>
</evidence>
<dbReference type="PANTHER" id="PTHR31069">
    <property type="entry name" value="OLEATE-ACTIVATED TRANSCRIPTION FACTOR 1-RELATED"/>
    <property type="match status" value="1"/>
</dbReference>
<dbReference type="VEuPathDB" id="FungiDB:MMYC01_200224"/>
<feature type="compositionally biased region" description="Polar residues" evidence="5">
    <location>
        <begin position="116"/>
        <end position="125"/>
    </location>
</feature>
<keyword evidence="1" id="KW-0805">Transcription regulation</keyword>
<sequence length="506" mass="55358">MGTSTVGTSDSGEKDTSVITVSPDGPDHAQQAGNRPFRLRNSCDNCQDMKLKCTQSKPACSRCIRIGLPCVYSPIRRLGRPRKNSDQPNSQQQRQKQQRQQQQQQQQQKQKEKQQLSLSLDVSTPASNGVGNGEANSSANSGGNGWAGDEPIAQSMHSHTSPDFHELIPFPADALQSAILGIIEEDSRTIIAPGPVQASAIDPTLSATAFETAIEDLSSSDPTSHDKFFATSIADITFEDMRQWTQSPESTRYTAALEHLTTQSSGMASRPTSSVTDKTESSTASSTSDPLAQREPSIHPHRQSLFVATSSASSSASSCSSGCYRCLSQQLAGLNHCRNSETTPNAEMVLQLERNMQSLSQRLLHCSTCLGDGSSLLLLSIIVDQVVRLLENFIGKVEPRINPSDHLPQCGIGIRSMDSLSHPVQLPAHTMELRIGDYEILDEDFKLTFLRRLLRHRLRLLVGMLMELQQTAHGQGSDSQCNTTYQTVREVVDRVERLRGKMALNG</sequence>
<keyword evidence="3" id="KW-0804">Transcription</keyword>
<dbReference type="InterPro" id="IPR001138">
    <property type="entry name" value="Zn2Cys6_DnaBD"/>
</dbReference>
<dbReference type="Gene3D" id="4.10.240.10">
    <property type="entry name" value="Zn(2)-C6 fungal-type DNA-binding domain"/>
    <property type="match status" value="1"/>
</dbReference>
<keyword evidence="8" id="KW-1185">Reference proteome</keyword>
<dbReference type="EMBL" id="LCTW02000002">
    <property type="protein sequence ID" value="KXX83196.1"/>
    <property type="molecule type" value="Genomic_DNA"/>
</dbReference>
<dbReference type="CDD" id="cd00067">
    <property type="entry name" value="GAL4"/>
    <property type="match status" value="1"/>
</dbReference>
<keyword evidence="2" id="KW-0238">DNA-binding</keyword>
<name>A0A175WHL7_9PEZI</name>
<evidence type="ECO:0000256" key="3">
    <source>
        <dbReference type="ARBA" id="ARBA00023163"/>
    </source>
</evidence>
<evidence type="ECO:0000256" key="5">
    <source>
        <dbReference type="SAM" id="MobiDB-lite"/>
    </source>
</evidence>
<feature type="compositionally biased region" description="Low complexity" evidence="5">
    <location>
        <begin position="126"/>
        <end position="141"/>
    </location>
</feature>
<feature type="compositionally biased region" description="Low complexity" evidence="5">
    <location>
        <begin position="91"/>
        <end position="108"/>
    </location>
</feature>
<dbReference type="AlphaFoldDB" id="A0A175WHL7"/>
<feature type="region of interest" description="Disordered" evidence="5">
    <location>
        <begin position="260"/>
        <end position="298"/>
    </location>
</feature>
<dbReference type="OrthoDB" id="4314040at2759"/>
<proteinExistence type="predicted"/>
<feature type="region of interest" description="Disordered" evidence="5">
    <location>
        <begin position="77"/>
        <end position="165"/>
    </location>
</feature>
<dbReference type="InterPro" id="IPR050675">
    <property type="entry name" value="OAF3"/>
</dbReference>